<dbReference type="KEGG" id="clup:CLUP02_00026"/>
<organism evidence="1 2">
    <name type="scientific">Colletotrichum lupini</name>
    <dbReference type="NCBI Taxonomy" id="145971"/>
    <lineage>
        <taxon>Eukaryota</taxon>
        <taxon>Fungi</taxon>
        <taxon>Dikarya</taxon>
        <taxon>Ascomycota</taxon>
        <taxon>Pezizomycotina</taxon>
        <taxon>Sordariomycetes</taxon>
        <taxon>Hypocreomycetidae</taxon>
        <taxon>Glomerellales</taxon>
        <taxon>Glomerellaceae</taxon>
        <taxon>Colletotrichum</taxon>
        <taxon>Colletotrichum acutatum species complex</taxon>
    </lineage>
</organism>
<proteinExistence type="predicted"/>
<dbReference type="GeneID" id="73334090"/>
<evidence type="ECO:0000313" key="1">
    <source>
        <dbReference type="EMBL" id="UQC73382.1"/>
    </source>
</evidence>
<dbReference type="AlphaFoldDB" id="A0A9Q8SBC3"/>
<sequence length="252" mass="28865">MKSTKKSHIKSHARLLTSVIIRQKSMIILTHRLRRRWKAPSVSGSGLRWIILNIYGNMQLTILSSDSSERGDSNNITSHPESILPNTMKLIENIREFHSIRDNFDEPNHGSFLIEGLHLAMYFELPAKRGELLLTEDNFEEEECLNFTNPSQTPAAGYQKVPRFKTESVILIHNLMQYVLVSSIHDALESRITQICMQQIILAKEADPIHELSDVGSFNNARRLIGDRKGLMWQYFVYTATLADVYQPAQVD</sequence>
<accession>A0A9Q8SBC3</accession>
<keyword evidence="2" id="KW-1185">Reference proteome</keyword>
<reference evidence="1" key="1">
    <citation type="journal article" date="2021" name="Mol. Plant Microbe Interact.">
        <title>Complete Genome Sequence of the Plant-Pathogenic Fungus Colletotrichum lupini.</title>
        <authorList>
            <person name="Baroncelli R."/>
            <person name="Pensec F."/>
            <person name="Da Lio D."/>
            <person name="Boufleur T."/>
            <person name="Vicente I."/>
            <person name="Sarrocco S."/>
            <person name="Picot A."/>
            <person name="Baraldi E."/>
            <person name="Sukno S."/>
            <person name="Thon M."/>
            <person name="Le Floch G."/>
        </authorList>
    </citation>
    <scope>NUCLEOTIDE SEQUENCE</scope>
    <source>
        <strain evidence="1">IMI 504893</strain>
    </source>
</reference>
<gene>
    <name evidence="1" type="ORF">CLUP02_00026</name>
</gene>
<dbReference type="Proteomes" id="UP000830671">
    <property type="component" value="Chromosome 1"/>
</dbReference>
<dbReference type="EMBL" id="CP019471">
    <property type="protein sequence ID" value="UQC73382.1"/>
    <property type="molecule type" value="Genomic_DNA"/>
</dbReference>
<name>A0A9Q8SBC3_9PEZI</name>
<evidence type="ECO:0000313" key="2">
    <source>
        <dbReference type="Proteomes" id="UP000830671"/>
    </source>
</evidence>
<dbReference type="RefSeq" id="XP_049135037.1">
    <property type="nucleotide sequence ID" value="XM_049279080.1"/>
</dbReference>
<protein>
    <submittedName>
        <fullName evidence="1">Uncharacterized protein</fullName>
    </submittedName>
</protein>